<accession>A0A918RKY1</accession>
<feature type="domain" description="Microcin J25-processing protein McjB C-terminal" evidence="1">
    <location>
        <begin position="19"/>
        <end position="99"/>
    </location>
</feature>
<dbReference type="InterPro" id="IPR053521">
    <property type="entry name" value="McjB-like"/>
</dbReference>
<dbReference type="InterPro" id="IPR032708">
    <property type="entry name" value="McjB_C"/>
</dbReference>
<proteinExistence type="predicted"/>
<name>A0A918RKY1_9GAMM</name>
<evidence type="ECO:0000259" key="1">
    <source>
        <dbReference type="Pfam" id="PF13471"/>
    </source>
</evidence>
<comment type="caution">
    <text evidence="2">The sequence shown here is derived from an EMBL/GenBank/DDBJ whole genome shotgun (WGS) entry which is preliminary data.</text>
</comment>
<evidence type="ECO:0000313" key="2">
    <source>
        <dbReference type="EMBL" id="GHA04108.1"/>
    </source>
</evidence>
<reference evidence="2" key="1">
    <citation type="journal article" date="2014" name="Int. J. Syst. Evol. Microbiol.">
        <title>Complete genome sequence of Corynebacterium casei LMG S-19264T (=DSM 44701T), isolated from a smear-ripened cheese.</title>
        <authorList>
            <consortium name="US DOE Joint Genome Institute (JGI-PGF)"/>
            <person name="Walter F."/>
            <person name="Albersmeier A."/>
            <person name="Kalinowski J."/>
            <person name="Ruckert C."/>
        </authorList>
    </citation>
    <scope>NUCLEOTIDE SEQUENCE</scope>
    <source>
        <strain evidence="2">KCTC 12711</strain>
    </source>
</reference>
<gene>
    <name evidence="2" type="ORF">GCM10008090_11770</name>
</gene>
<dbReference type="NCBIfam" id="NF033537">
    <property type="entry name" value="lasso_biosyn_B2"/>
    <property type="match status" value="1"/>
</dbReference>
<evidence type="ECO:0000313" key="3">
    <source>
        <dbReference type="Proteomes" id="UP000614811"/>
    </source>
</evidence>
<keyword evidence="3" id="KW-1185">Reference proteome</keyword>
<organism evidence="2 3">
    <name type="scientific">Arenicella chitinivorans</name>
    <dbReference type="NCBI Taxonomy" id="1329800"/>
    <lineage>
        <taxon>Bacteria</taxon>
        <taxon>Pseudomonadati</taxon>
        <taxon>Pseudomonadota</taxon>
        <taxon>Gammaproteobacteria</taxon>
        <taxon>Arenicellales</taxon>
        <taxon>Arenicellaceae</taxon>
        <taxon>Arenicella</taxon>
    </lineage>
</organism>
<protein>
    <recommendedName>
        <fullName evidence="1">Microcin J25-processing protein McjB C-terminal domain-containing protein</fullName>
    </recommendedName>
</protein>
<dbReference type="Pfam" id="PF13471">
    <property type="entry name" value="Transglut_core3"/>
    <property type="match status" value="1"/>
</dbReference>
<dbReference type="EMBL" id="BMXA01000002">
    <property type="protein sequence ID" value="GHA04108.1"/>
    <property type="molecule type" value="Genomic_DNA"/>
</dbReference>
<reference evidence="2" key="2">
    <citation type="submission" date="2020-09" db="EMBL/GenBank/DDBJ databases">
        <authorList>
            <person name="Sun Q."/>
            <person name="Kim S."/>
        </authorList>
    </citation>
    <scope>NUCLEOTIDE SEQUENCE</scope>
    <source>
        <strain evidence="2">KCTC 12711</strain>
    </source>
</reference>
<dbReference type="Proteomes" id="UP000614811">
    <property type="component" value="Unassembled WGS sequence"/>
</dbReference>
<sequence length="103" mass="11464">MNTKLDLTDTVDAEVGSDAIKTASQVHESVRLAARLHWLPLACLPKSIVLLDMLQTMGIPACLKLGVNKREQQFASHAWVQVGSAMIGEPEHVKDRFIEIHHR</sequence>
<dbReference type="AlphaFoldDB" id="A0A918RKY1"/>